<dbReference type="AlphaFoldDB" id="A0A223E5N9"/>
<dbReference type="EMBL" id="CP017703">
    <property type="protein sequence ID" value="ASS90435.1"/>
    <property type="molecule type" value="Genomic_DNA"/>
</dbReference>
<dbReference type="GO" id="GO:0032259">
    <property type="term" value="P:methylation"/>
    <property type="evidence" value="ECO:0007669"/>
    <property type="project" value="UniProtKB-KW"/>
</dbReference>
<dbReference type="RefSeq" id="WP_094245288.1">
    <property type="nucleotide sequence ID" value="NZ_CP017703.1"/>
</dbReference>
<dbReference type="PANTHER" id="PTHR35276:SF1">
    <property type="entry name" value="TRNA (MNM(5)S(2)U34)-METHYLTRANSFERASE, CHLOROPLASTIC"/>
    <property type="match status" value="1"/>
</dbReference>
<dbReference type="InterPro" id="IPR029063">
    <property type="entry name" value="SAM-dependent_MTases_sf"/>
</dbReference>
<dbReference type="Pfam" id="PF06962">
    <property type="entry name" value="rRNA_methylase"/>
    <property type="match status" value="1"/>
</dbReference>
<sequence length="195" mass="21748">MNLIRILPFAKKLMASAVQNGDIVIDATVGNGHDTVFLAQLVGEQGHVFGYDIQKQALEETKKRLKESGLIDRVTLFHSSHDDIFNTIPKKHHNHIAGAMFNLGYLPGGQKNIVTKPESTIEAVKQLLSILRPGGMIVLVVYHGHPEGKRERDELLKFAEQIDQHTAHVLEYRFLNQKNSPPFIVAIENRVGGSD</sequence>
<name>A0A223E5N9_9BACI</name>
<dbReference type="PANTHER" id="PTHR35276">
    <property type="entry name" value="S-ADENOSYL-L-METHIONINE-DEPENDENT METHYLTRANSFERASES SUPERFAMILY PROTEIN"/>
    <property type="match status" value="1"/>
</dbReference>
<dbReference type="Proteomes" id="UP000214606">
    <property type="component" value="Chromosome"/>
</dbReference>
<keyword evidence="1" id="KW-0489">Methyltransferase</keyword>
<keyword evidence="1" id="KW-0808">Transferase</keyword>
<organism evidence="1 2">
    <name type="scientific">Aeribacillus pallidus</name>
    <dbReference type="NCBI Taxonomy" id="33936"/>
    <lineage>
        <taxon>Bacteria</taxon>
        <taxon>Bacillati</taxon>
        <taxon>Bacillota</taxon>
        <taxon>Bacilli</taxon>
        <taxon>Bacillales</taxon>
        <taxon>Bacillaceae</taxon>
        <taxon>Aeribacillus</taxon>
    </lineage>
</organism>
<dbReference type="InterPro" id="IPR010719">
    <property type="entry name" value="MnmM_MeTrfase"/>
</dbReference>
<gene>
    <name evidence="1" type="ORF">AP3564_09600</name>
</gene>
<reference evidence="1 2" key="1">
    <citation type="submission" date="2016-10" db="EMBL/GenBank/DDBJ databases">
        <title>The whole genome sequencing and assembly of Aeribacillus pallidus KCTC3564 strain.</title>
        <authorList>
            <person name="Lee Y.-J."/>
            <person name="Park M.-K."/>
            <person name="Yi H."/>
            <person name="Bahn Y.-S."/>
            <person name="Kim J.F."/>
            <person name="Lee D.-W."/>
        </authorList>
    </citation>
    <scope>NUCLEOTIDE SEQUENCE [LARGE SCALE GENOMIC DNA]</scope>
    <source>
        <strain evidence="1 2">KCTC3564</strain>
    </source>
</reference>
<dbReference type="CDD" id="cd02440">
    <property type="entry name" value="AdoMet_MTases"/>
    <property type="match status" value="1"/>
</dbReference>
<evidence type="ECO:0000313" key="2">
    <source>
        <dbReference type="Proteomes" id="UP000214606"/>
    </source>
</evidence>
<dbReference type="KEGG" id="apak:AP3564_09600"/>
<accession>A0A223E5N9</accession>
<proteinExistence type="predicted"/>
<dbReference type="GO" id="GO:0008168">
    <property type="term" value="F:methyltransferase activity"/>
    <property type="evidence" value="ECO:0007669"/>
    <property type="project" value="UniProtKB-KW"/>
</dbReference>
<dbReference type="Gene3D" id="3.40.50.150">
    <property type="entry name" value="Vaccinia Virus protein VP39"/>
    <property type="match status" value="1"/>
</dbReference>
<protein>
    <submittedName>
        <fullName evidence="1">16S rRNA (Cytosine(1402)-N(4))-methyltransferase</fullName>
    </submittedName>
</protein>
<dbReference type="SUPFAM" id="SSF53335">
    <property type="entry name" value="S-adenosyl-L-methionine-dependent methyltransferases"/>
    <property type="match status" value="1"/>
</dbReference>
<evidence type="ECO:0000313" key="1">
    <source>
        <dbReference type="EMBL" id="ASS90435.1"/>
    </source>
</evidence>